<dbReference type="AlphaFoldDB" id="A0A426Z488"/>
<keyword evidence="1" id="KW-0812">Transmembrane</keyword>
<proteinExistence type="predicted"/>
<accession>A0A426Z488</accession>
<gene>
    <name evidence="3" type="ORF">B296_00036534</name>
</gene>
<organism evidence="3 4">
    <name type="scientific">Ensete ventricosum</name>
    <name type="common">Abyssinian banana</name>
    <name type="synonym">Musa ensete</name>
    <dbReference type="NCBI Taxonomy" id="4639"/>
    <lineage>
        <taxon>Eukaryota</taxon>
        <taxon>Viridiplantae</taxon>
        <taxon>Streptophyta</taxon>
        <taxon>Embryophyta</taxon>
        <taxon>Tracheophyta</taxon>
        <taxon>Spermatophyta</taxon>
        <taxon>Magnoliopsida</taxon>
        <taxon>Liliopsida</taxon>
        <taxon>Zingiberales</taxon>
        <taxon>Musaceae</taxon>
        <taxon>Ensete</taxon>
    </lineage>
</organism>
<evidence type="ECO:0000256" key="2">
    <source>
        <dbReference type="SAM" id="SignalP"/>
    </source>
</evidence>
<feature type="chain" id="PRO_5019552617" evidence="2">
    <location>
        <begin position="27"/>
        <end position="76"/>
    </location>
</feature>
<name>A0A426Z488_ENSVE</name>
<feature type="non-terminal residue" evidence="3">
    <location>
        <position position="1"/>
    </location>
</feature>
<protein>
    <submittedName>
        <fullName evidence="3">Uncharacterized protein</fullName>
    </submittedName>
</protein>
<keyword evidence="1" id="KW-1133">Transmembrane helix</keyword>
<reference evidence="3 4" key="1">
    <citation type="journal article" date="2014" name="Agronomy (Basel)">
        <title>A Draft Genome Sequence for Ensete ventricosum, the Drought-Tolerant Tree Against Hunger.</title>
        <authorList>
            <person name="Harrison J."/>
            <person name="Moore K.A."/>
            <person name="Paszkiewicz K."/>
            <person name="Jones T."/>
            <person name="Grant M."/>
            <person name="Ambacheew D."/>
            <person name="Muzemil S."/>
            <person name="Studholme D.J."/>
        </authorList>
    </citation>
    <scope>NUCLEOTIDE SEQUENCE [LARGE SCALE GENOMIC DNA]</scope>
</reference>
<comment type="caution">
    <text evidence="3">The sequence shown here is derived from an EMBL/GenBank/DDBJ whole genome shotgun (WGS) entry which is preliminary data.</text>
</comment>
<evidence type="ECO:0000313" key="3">
    <source>
        <dbReference type="EMBL" id="RRT58784.1"/>
    </source>
</evidence>
<dbReference type="Proteomes" id="UP000287651">
    <property type="component" value="Unassembled WGS sequence"/>
</dbReference>
<evidence type="ECO:0000256" key="1">
    <source>
        <dbReference type="SAM" id="Phobius"/>
    </source>
</evidence>
<feature type="signal peptide" evidence="2">
    <location>
        <begin position="1"/>
        <end position="26"/>
    </location>
</feature>
<dbReference type="EMBL" id="AMZH03008515">
    <property type="protein sequence ID" value="RRT58784.1"/>
    <property type="molecule type" value="Genomic_DNA"/>
</dbReference>
<keyword evidence="1" id="KW-0472">Membrane</keyword>
<feature type="transmembrane region" description="Helical" evidence="1">
    <location>
        <begin position="45"/>
        <end position="70"/>
    </location>
</feature>
<keyword evidence="2" id="KW-0732">Signal</keyword>
<evidence type="ECO:0000313" key="4">
    <source>
        <dbReference type="Proteomes" id="UP000287651"/>
    </source>
</evidence>
<sequence length="76" mass="8623">TGGLAFVRSFLSLSLFPCVVPSNVEGEDHIFLRHCDYHMQLPPPLLLLFVASSVIVAIIRKFLCYCCPLLPTFHYR</sequence>